<dbReference type="InterPro" id="IPR050766">
    <property type="entry name" value="Bact_Lucif_Oxidored"/>
</dbReference>
<dbReference type="InterPro" id="IPR011251">
    <property type="entry name" value="Luciferase-like_dom"/>
</dbReference>
<dbReference type="PANTHER" id="PTHR30137:SF15">
    <property type="entry name" value="BLL6902 PROTEIN"/>
    <property type="match status" value="1"/>
</dbReference>
<proteinExistence type="predicted"/>
<keyword evidence="3" id="KW-1185">Reference proteome</keyword>
<evidence type="ECO:0000313" key="3">
    <source>
        <dbReference type="Proteomes" id="UP001201873"/>
    </source>
</evidence>
<dbReference type="EMBL" id="JALKFT010000001">
    <property type="protein sequence ID" value="MCK9874404.1"/>
    <property type="molecule type" value="Genomic_DNA"/>
</dbReference>
<name>A0ABT0JST4_9ACTN</name>
<organism evidence="2 3">
    <name type="scientific">Frankia umida</name>
    <dbReference type="NCBI Taxonomy" id="573489"/>
    <lineage>
        <taxon>Bacteria</taxon>
        <taxon>Bacillati</taxon>
        <taxon>Actinomycetota</taxon>
        <taxon>Actinomycetes</taxon>
        <taxon>Frankiales</taxon>
        <taxon>Frankiaceae</taxon>
        <taxon>Frankia</taxon>
    </lineage>
</organism>
<sequence length="385" mass="40919">MKQENLSARVGIPGLQAGEDVKTLTSTETAGADAARPTTRLGFNTRVSFTAGEAGRGLRDGIELFRAAEELGYQSGWAYQRHFDNYLSSPLPFFAAAGQHTSRITFGSAVIPMRYQEPILLAEAAGTTDLLTGGRLQLAFSSGSDTWDDVFGAVDTDARTEGQRRLRRFLAGVSGEVLHTVTEHRPPGPPVGTELRVTPHSPGLRERIWYGSGHVDSAVNAARLGLRLITGTILRGLAEGETFGEYQARLIGEYRAAWTATHGTPPPPVAVSASVLPGPTGELRETYAAYDLERRTYGPAASRPQGALPPIRLAELPAGFAMSPVYHGDPDAVAAAVLADPGISVADELVLFLPPAFGLDQNIRLITDLATTVAPALGWTPADPT</sequence>
<dbReference type="PANTHER" id="PTHR30137">
    <property type="entry name" value="LUCIFERASE-LIKE MONOOXYGENASE"/>
    <property type="match status" value="1"/>
</dbReference>
<dbReference type="Pfam" id="PF00296">
    <property type="entry name" value="Bac_luciferase"/>
    <property type="match status" value="1"/>
</dbReference>
<accession>A0ABT0JST4</accession>
<feature type="domain" description="Luciferase-like" evidence="1">
    <location>
        <begin position="52"/>
        <end position="288"/>
    </location>
</feature>
<gene>
    <name evidence="2" type="ORF">MXD59_01160</name>
</gene>
<dbReference type="InterPro" id="IPR036661">
    <property type="entry name" value="Luciferase-like_sf"/>
</dbReference>
<dbReference type="SUPFAM" id="SSF51679">
    <property type="entry name" value="Bacterial luciferase-like"/>
    <property type="match status" value="1"/>
</dbReference>
<dbReference type="Proteomes" id="UP001201873">
    <property type="component" value="Unassembled WGS sequence"/>
</dbReference>
<reference evidence="2 3" key="1">
    <citation type="submission" date="2022-04" db="EMBL/GenBank/DDBJ databases">
        <title>Genome diversity in the genus Frankia.</title>
        <authorList>
            <person name="Carlos-Shanley C."/>
            <person name="Hahn D."/>
        </authorList>
    </citation>
    <scope>NUCLEOTIDE SEQUENCE [LARGE SCALE GENOMIC DNA]</scope>
    <source>
        <strain evidence="2 3">Ag45/Mut15</strain>
    </source>
</reference>
<protein>
    <submittedName>
        <fullName evidence="2">LLM class flavin-dependent oxidoreductase</fullName>
    </submittedName>
</protein>
<comment type="caution">
    <text evidence="2">The sequence shown here is derived from an EMBL/GenBank/DDBJ whole genome shotgun (WGS) entry which is preliminary data.</text>
</comment>
<evidence type="ECO:0000313" key="2">
    <source>
        <dbReference type="EMBL" id="MCK9874404.1"/>
    </source>
</evidence>
<dbReference type="Gene3D" id="3.20.20.30">
    <property type="entry name" value="Luciferase-like domain"/>
    <property type="match status" value="1"/>
</dbReference>
<evidence type="ECO:0000259" key="1">
    <source>
        <dbReference type="Pfam" id="PF00296"/>
    </source>
</evidence>